<evidence type="ECO:0008006" key="4">
    <source>
        <dbReference type="Google" id="ProtNLM"/>
    </source>
</evidence>
<dbReference type="Proteomes" id="UP000238823">
    <property type="component" value="Unassembled WGS sequence"/>
</dbReference>
<evidence type="ECO:0000313" key="2">
    <source>
        <dbReference type="EMBL" id="PRQ08103.1"/>
    </source>
</evidence>
<gene>
    <name evidence="2" type="ORF">ENSA7_20750</name>
</gene>
<protein>
    <recommendedName>
        <fullName evidence="4">FG-GAP repeat protein</fullName>
    </recommendedName>
</protein>
<evidence type="ECO:0000256" key="1">
    <source>
        <dbReference type="SAM" id="MobiDB-lite"/>
    </source>
</evidence>
<sequence>MQEYLGVAVVSYTDPKQPRFERVRVLNSGCEPEDFGNCGEPSTDSPEGGGGWSEIGQIAVERLDVADVDGDGIPEIVLETSHVTMHANYEDFDEPSDDVRPYYQESYAQRRFTVMRPNLSLQLDAVVHQEMLETIYGMHATRDIDGEDVRLTPEGVLVTWCEIDMNAGYNIRKCLEQACTPPTTRIQMSYDPGTDTYGEATIEQLRPEVAYCDDKP</sequence>
<name>A0A2S9YSP1_9BACT</name>
<evidence type="ECO:0000313" key="3">
    <source>
        <dbReference type="Proteomes" id="UP000238823"/>
    </source>
</evidence>
<dbReference type="RefSeq" id="WP_106089090.1">
    <property type="nucleotide sequence ID" value="NZ_PVNL01000044.1"/>
</dbReference>
<reference evidence="2 3" key="1">
    <citation type="submission" date="2018-03" db="EMBL/GenBank/DDBJ databases">
        <title>Draft Genome Sequences of the Obligatory Marine Myxobacteria Enhygromyxa salina SWB007.</title>
        <authorList>
            <person name="Poehlein A."/>
            <person name="Moghaddam J.A."/>
            <person name="Harms H."/>
            <person name="Alanjari M."/>
            <person name="Koenig G.M."/>
            <person name="Daniel R."/>
            <person name="Schaeberle T.F."/>
        </authorList>
    </citation>
    <scope>NUCLEOTIDE SEQUENCE [LARGE SCALE GENOMIC DNA]</scope>
    <source>
        <strain evidence="2 3">SWB007</strain>
    </source>
</reference>
<accession>A0A2S9YSP1</accession>
<comment type="caution">
    <text evidence="2">The sequence shown here is derived from an EMBL/GenBank/DDBJ whole genome shotgun (WGS) entry which is preliminary data.</text>
</comment>
<dbReference type="EMBL" id="PVNL01000044">
    <property type="protein sequence ID" value="PRQ08103.1"/>
    <property type="molecule type" value="Genomic_DNA"/>
</dbReference>
<proteinExistence type="predicted"/>
<dbReference type="OrthoDB" id="5422153at2"/>
<feature type="region of interest" description="Disordered" evidence="1">
    <location>
        <begin position="34"/>
        <end position="53"/>
    </location>
</feature>
<dbReference type="AlphaFoldDB" id="A0A2S9YSP1"/>
<organism evidence="2 3">
    <name type="scientific">Enhygromyxa salina</name>
    <dbReference type="NCBI Taxonomy" id="215803"/>
    <lineage>
        <taxon>Bacteria</taxon>
        <taxon>Pseudomonadati</taxon>
        <taxon>Myxococcota</taxon>
        <taxon>Polyangia</taxon>
        <taxon>Nannocystales</taxon>
        <taxon>Nannocystaceae</taxon>
        <taxon>Enhygromyxa</taxon>
    </lineage>
</organism>